<evidence type="ECO:0000256" key="4">
    <source>
        <dbReference type="ARBA" id="ARBA00011738"/>
    </source>
</evidence>
<dbReference type="InterPro" id="IPR047202">
    <property type="entry name" value="Lipocalin_Blc-like_dom"/>
</dbReference>
<dbReference type="PRINTS" id="PR01171">
    <property type="entry name" value="BCTLIPOCALIN"/>
</dbReference>
<evidence type="ECO:0000256" key="14">
    <source>
        <dbReference type="SAM" id="Phobius"/>
    </source>
</evidence>
<dbReference type="GO" id="GO:0006950">
    <property type="term" value="P:response to stress"/>
    <property type="evidence" value="ECO:0007669"/>
    <property type="project" value="UniProtKB-ARBA"/>
</dbReference>
<dbReference type="PANTHER" id="PTHR10612:SF34">
    <property type="entry name" value="APOLIPOPROTEIN D"/>
    <property type="match status" value="1"/>
</dbReference>
<name>A0A7C9FYH8_9BACT</name>
<dbReference type="InterPro" id="IPR022271">
    <property type="entry name" value="Lipocalin_ApoD"/>
</dbReference>
<dbReference type="PIRSF" id="PIRSF036893">
    <property type="entry name" value="Lipocalin_ApoD"/>
    <property type="match status" value="1"/>
</dbReference>
<keyword evidence="14" id="KW-1133">Transmembrane helix</keyword>
<accession>A0A7C9FYH8</accession>
<comment type="function">
    <text evidence="11">Involved in the storage or transport of lipids necessary for membrane maintenance under stressful conditions. Displays a binding preference for lysophospholipids.</text>
</comment>
<dbReference type="EMBL" id="WHLY01000002">
    <property type="protein sequence ID" value="MPR32628.1"/>
    <property type="molecule type" value="Genomic_DNA"/>
</dbReference>
<comment type="subcellular location">
    <subcellularLocation>
        <location evidence="1">Cell outer membrane</location>
    </subcellularLocation>
    <subcellularLocation>
        <location evidence="2">Membrane</location>
        <topology evidence="2">Lipid-anchor</topology>
    </subcellularLocation>
</comment>
<feature type="transmembrane region" description="Helical" evidence="14">
    <location>
        <begin position="12"/>
        <end position="29"/>
    </location>
</feature>
<dbReference type="Pfam" id="PF08212">
    <property type="entry name" value="Lipocalin_2"/>
    <property type="match status" value="1"/>
</dbReference>
<dbReference type="PANTHER" id="PTHR10612">
    <property type="entry name" value="APOLIPOPROTEIN D"/>
    <property type="match status" value="1"/>
</dbReference>
<comment type="subunit">
    <text evidence="4">Homodimer.</text>
</comment>
<evidence type="ECO:0000259" key="15">
    <source>
        <dbReference type="Pfam" id="PF08212"/>
    </source>
</evidence>
<comment type="caution">
    <text evidence="16">The sequence shown here is derived from an EMBL/GenBank/DDBJ whole genome shotgun (WGS) entry which is preliminary data.</text>
</comment>
<dbReference type="GO" id="GO:0009279">
    <property type="term" value="C:cell outer membrane"/>
    <property type="evidence" value="ECO:0007669"/>
    <property type="project" value="UniProtKB-SubCell"/>
</dbReference>
<dbReference type="FunFam" id="2.40.128.20:FF:000002">
    <property type="entry name" value="Outer membrane lipoprotein Blc"/>
    <property type="match status" value="1"/>
</dbReference>
<evidence type="ECO:0000256" key="3">
    <source>
        <dbReference type="ARBA" id="ARBA00006889"/>
    </source>
</evidence>
<evidence type="ECO:0000256" key="7">
    <source>
        <dbReference type="ARBA" id="ARBA00023136"/>
    </source>
</evidence>
<evidence type="ECO:0000256" key="12">
    <source>
        <dbReference type="ARBA" id="ARBA00071217"/>
    </source>
</evidence>
<dbReference type="CDD" id="cd19438">
    <property type="entry name" value="lipocalin_Blc-like"/>
    <property type="match status" value="1"/>
</dbReference>
<evidence type="ECO:0000313" key="16">
    <source>
        <dbReference type="EMBL" id="MPR32628.1"/>
    </source>
</evidence>
<keyword evidence="9" id="KW-0998">Cell outer membrane</keyword>
<feature type="domain" description="Lipocalin/cytosolic fatty-acid binding" evidence="15">
    <location>
        <begin position="41"/>
        <end position="181"/>
    </location>
</feature>
<keyword evidence="14" id="KW-0812">Transmembrane</keyword>
<keyword evidence="7 14" id="KW-0472">Membrane</keyword>
<dbReference type="AlphaFoldDB" id="A0A7C9FYH8"/>
<dbReference type="Gene3D" id="2.40.128.20">
    <property type="match status" value="1"/>
</dbReference>
<proteinExistence type="inferred from homology"/>
<evidence type="ECO:0000256" key="11">
    <source>
        <dbReference type="ARBA" id="ARBA00057024"/>
    </source>
</evidence>
<reference evidence="16 17" key="1">
    <citation type="submission" date="2019-10" db="EMBL/GenBank/DDBJ databases">
        <title>Draft Genome Sequence of Cytophagaceae sp. SJW1-29.</title>
        <authorList>
            <person name="Choi A."/>
        </authorList>
    </citation>
    <scope>NUCLEOTIDE SEQUENCE [LARGE SCALE GENOMIC DNA]</scope>
    <source>
        <strain evidence="16 17">SJW1-29</strain>
    </source>
</reference>
<gene>
    <name evidence="16" type="ORF">GBK04_04500</name>
</gene>
<keyword evidence="10" id="KW-0449">Lipoprotein</keyword>
<evidence type="ECO:0000256" key="10">
    <source>
        <dbReference type="ARBA" id="ARBA00023288"/>
    </source>
</evidence>
<sequence length="188" mass="21381">MKETQKKNLTRVLVAGSVLGGIALVASSFRRNKPLETVQKVDLSRYLGKWYEIAAFPARFEKNCTCTTAEYTLNDDGTIRVDNRCYNAKKEKWEKASGKAIVQDETTNAQLAVQFFWPFKGDYFIIALADDYSYALVGEPTRKYLWILSRLPQLSEGTFDQLTAIATEKGFDVSKLRRTEQKNCLPQS</sequence>
<dbReference type="SUPFAM" id="SSF50814">
    <property type="entry name" value="Lipocalins"/>
    <property type="match status" value="1"/>
</dbReference>
<keyword evidence="6" id="KW-0446">Lipid-binding</keyword>
<evidence type="ECO:0000256" key="9">
    <source>
        <dbReference type="ARBA" id="ARBA00023237"/>
    </source>
</evidence>
<evidence type="ECO:0000256" key="6">
    <source>
        <dbReference type="ARBA" id="ARBA00023121"/>
    </source>
</evidence>
<comment type="similarity">
    <text evidence="3 13">Belongs to the calycin superfamily. Lipocalin family.</text>
</comment>
<dbReference type="PROSITE" id="PS00213">
    <property type="entry name" value="LIPOCALIN"/>
    <property type="match status" value="1"/>
</dbReference>
<evidence type="ECO:0000256" key="1">
    <source>
        <dbReference type="ARBA" id="ARBA00004442"/>
    </source>
</evidence>
<protein>
    <recommendedName>
        <fullName evidence="12">Outer membrane lipoprotein Blc</fullName>
    </recommendedName>
</protein>
<dbReference type="RefSeq" id="WP_152757225.1">
    <property type="nucleotide sequence ID" value="NZ_WHLY01000002.1"/>
</dbReference>
<evidence type="ECO:0000256" key="8">
    <source>
        <dbReference type="ARBA" id="ARBA00023139"/>
    </source>
</evidence>
<dbReference type="GO" id="GO:0008289">
    <property type="term" value="F:lipid binding"/>
    <property type="evidence" value="ECO:0007669"/>
    <property type="project" value="UniProtKB-KW"/>
</dbReference>
<evidence type="ECO:0000256" key="2">
    <source>
        <dbReference type="ARBA" id="ARBA00004635"/>
    </source>
</evidence>
<dbReference type="InterPro" id="IPR012674">
    <property type="entry name" value="Calycin"/>
</dbReference>
<dbReference type="InterPro" id="IPR002446">
    <property type="entry name" value="Lipocalin_bac"/>
</dbReference>
<evidence type="ECO:0000256" key="5">
    <source>
        <dbReference type="ARBA" id="ARBA00022729"/>
    </source>
</evidence>
<dbReference type="InterPro" id="IPR000566">
    <property type="entry name" value="Lipocln_cytosolic_FA-bd_dom"/>
</dbReference>
<keyword evidence="8" id="KW-0564">Palmitate</keyword>
<keyword evidence="17" id="KW-1185">Reference proteome</keyword>
<evidence type="ECO:0000256" key="13">
    <source>
        <dbReference type="PIRNR" id="PIRNR036893"/>
    </source>
</evidence>
<organism evidence="16 17">
    <name type="scientific">Salmonirosea aquatica</name>
    <dbReference type="NCBI Taxonomy" id="2654236"/>
    <lineage>
        <taxon>Bacteria</taxon>
        <taxon>Pseudomonadati</taxon>
        <taxon>Bacteroidota</taxon>
        <taxon>Cytophagia</taxon>
        <taxon>Cytophagales</taxon>
        <taxon>Spirosomataceae</taxon>
        <taxon>Salmonirosea</taxon>
    </lineage>
</organism>
<keyword evidence="5" id="KW-0732">Signal</keyword>
<dbReference type="InterPro" id="IPR022272">
    <property type="entry name" value="Lipocalin_CS"/>
</dbReference>
<dbReference type="Proteomes" id="UP000479293">
    <property type="component" value="Unassembled WGS sequence"/>
</dbReference>
<evidence type="ECO:0000313" key="17">
    <source>
        <dbReference type="Proteomes" id="UP000479293"/>
    </source>
</evidence>